<keyword evidence="2" id="KW-0812">Transmembrane</keyword>
<comment type="caution">
    <text evidence="3">The sequence shown here is derived from an EMBL/GenBank/DDBJ whole genome shotgun (WGS) entry which is preliminary data.</text>
</comment>
<evidence type="ECO:0000256" key="1">
    <source>
        <dbReference type="SAM" id="MobiDB-lite"/>
    </source>
</evidence>
<keyword evidence="2" id="KW-1133">Transmembrane helix</keyword>
<sequence>MNHRPSSEAPADTGQRLREAFAEVAYDVTPPPVPLAAIERDGRRRRSRRRAAVLSTGCGLLLLPFVMLALRPDGPSDSVEPMSPPATSRQATHSASPSSSPSPSRPSAPPAGKVHVVEPGERVTVAGGTKLWLTAEGKHWQDPPVEPGDPGLEEFRSIVDGNLDTSAPGISMQGSGSATGGYTVHGLFYGVRSAATRVEVTAYDGEIIDGTVLRLKGNTGWGVYSAQVKVPEELARSLDFDGPVDKVTVYDAAGEVIAEMDFGR</sequence>
<reference evidence="3" key="2">
    <citation type="submission" date="2020-09" db="EMBL/GenBank/DDBJ databases">
        <authorList>
            <person name="Sun Q."/>
            <person name="Zhou Y."/>
        </authorList>
    </citation>
    <scope>NUCLEOTIDE SEQUENCE</scope>
    <source>
        <strain evidence="3">CGMCC 4.7403</strain>
    </source>
</reference>
<proteinExistence type="predicted"/>
<keyword evidence="2" id="KW-0472">Membrane</keyword>
<accession>A0A919L260</accession>
<feature type="region of interest" description="Disordered" evidence="1">
    <location>
        <begin position="75"/>
        <end position="119"/>
    </location>
</feature>
<feature type="transmembrane region" description="Helical" evidence="2">
    <location>
        <begin position="51"/>
        <end position="70"/>
    </location>
</feature>
<keyword evidence="4" id="KW-1185">Reference proteome</keyword>
<organism evidence="3 4">
    <name type="scientific">Streptomyces capitiformicae</name>
    <dbReference type="NCBI Taxonomy" id="2014920"/>
    <lineage>
        <taxon>Bacteria</taxon>
        <taxon>Bacillati</taxon>
        <taxon>Actinomycetota</taxon>
        <taxon>Actinomycetes</taxon>
        <taxon>Kitasatosporales</taxon>
        <taxon>Streptomycetaceae</taxon>
        <taxon>Streptomyces</taxon>
    </lineage>
</organism>
<dbReference type="AlphaFoldDB" id="A0A919L260"/>
<name>A0A919L260_9ACTN</name>
<dbReference type="Proteomes" id="UP000603227">
    <property type="component" value="Unassembled WGS sequence"/>
</dbReference>
<reference evidence="3" key="1">
    <citation type="journal article" date="2014" name="Int. J. Syst. Evol. Microbiol.">
        <title>Complete genome sequence of Corynebacterium casei LMG S-19264T (=DSM 44701T), isolated from a smear-ripened cheese.</title>
        <authorList>
            <consortium name="US DOE Joint Genome Institute (JGI-PGF)"/>
            <person name="Walter F."/>
            <person name="Albersmeier A."/>
            <person name="Kalinowski J."/>
            <person name="Ruckert C."/>
        </authorList>
    </citation>
    <scope>NUCLEOTIDE SEQUENCE</scope>
    <source>
        <strain evidence="3">CGMCC 4.7403</strain>
    </source>
</reference>
<dbReference type="EMBL" id="BNAT01000002">
    <property type="protein sequence ID" value="GHH82135.1"/>
    <property type="molecule type" value="Genomic_DNA"/>
</dbReference>
<dbReference type="RefSeq" id="WP_189780748.1">
    <property type="nucleotide sequence ID" value="NZ_BNAT01000002.1"/>
</dbReference>
<protein>
    <submittedName>
        <fullName evidence="3">Uncharacterized protein</fullName>
    </submittedName>
</protein>
<gene>
    <name evidence="3" type="ORF">GCM10017771_05480</name>
</gene>
<evidence type="ECO:0000313" key="3">
    <source>
        <dbReference type="EMBL" id="GHH82135.1"/>
    </source>
</evidence>
<evidence type="ECO:0000256" key="2">
    <source>
        <dbReference type="SAM" id="Phobius"/>
    </source>
</evidence>
<evidence type="ECO:0000313" key="4">
    <source>
        <dbReference type="Proteomes" id="UP000603227"/>
    </source>
</evidence>